<name>G8JM73_ERECY</name>
<feature type="transmembrane region" description="Helical" evidence="1">
    <location>
        <begin position="6"/>
        <end position="32"/>
    </location>
</feature>
<dbReference type="PANTHER" id="PTHR34292">
    <property type="entry name" value="OUTER SPORE WALL PROTEIN LDS1"/>
    <property type="match status" value="1"/>
</dbReference>
<evidence type="ECO:0000313" key="3">
    <source>
        <dbReference type="Proteomes" id="UP000006790"/>
    </source>
</evidence>
<keyword evidence="1" id="KW-0472">Membrane</keyword>
<dbReference type="GO" id="GO:0005811">
    <property type="term" value="C:lipid droplet"/>
    <property type="evidence" value="ECO:0007669"/>
    <property type="project" value="TreeGrafter"/>
</dbReference>
<dbReference type="RefSeq" id="XP_003644461.1">
    <property type="nucleotide sequence ID" value="XM_003644413.1"/>
</dbReference>
<keyword evidence="3" id="KW-1185">Reference proteome</keyword>
<dbReference type="OMA" id="NTIACGI"/>
<reference evidence="3" key="1">
    <citation type="journal article" date="2012" name="G3 (Bethesda)">
        <title>Pichia sorbitophila, an interspecies yeast hybrid reveals early steps of genome resolution following polyploidization.</title>
        <authorList>
            <person name="Leh Louis V."/>
            <person name="Despons L."/>
            <person name="Friedrich A."/>
            <person name="Martin T."/>
            <person name="Durrens P."/>
            <person name="Casaregola S."/>
            <person name="Neuveglise C."/>
            <person name="Fairhead C."/>
            <person name="Marck C."/>
            <person name="Cruz J.A."/>
            <person name="Straub M.L."/>
            <person name="Kugler V."/>
            <person name="Sacerdot C."/>
            <person name="Uzunov Z."/>
            <person name="Thierry A."/>
            <person name="Weiss S."/>
            <person name="Bleykasten C."/>
            <person name="De Montigny J."/>
            <person name="Jacques N."/>
            <person name="Jung P."/>
            <person name="Lemaire M."/>
            <person name="Mallet S."/>
            <person name="Morel G."/>
            <person name="Richard G.F."/>
            <person name="Sarkar A."/>
            <person name="Savel G."/>
            <person name="Schacherer J."/>
            <person name="Seret M.L."/>
            <person name="Talla E."/>
            <person name="Samson G."/>
            <person name="Jubin C."/>
            <person name="Poulain J."/>
            <person name="Vacherie B."/>
            <person name="Barbe V."/>
            <person name="Pelletier E."/>
            <person name="Sherman D.J."/>
            <person name="Westhof E."/>
            <person name="Weissenbach J."/>
            <person name="Baret P.V."/>
            <person name="Wincker P."/>
            <person name="Gaillardin C."/>
            <person name="Dujon B."/>
            <person name="Souciet J.L."/>
        </authorList>
    </citation>
    <scope>NUCLEOTIDE SEQUENCE [LARGE SCALE GENOMIC DNA]</scope>
    <source>
        <strain evidence="3">CBS 270.75 / DBVPG 7215 / KCTC 17166 / NRRL Y-17582</strain>
    </source>
</reference>
<proteinExistence type="predicted"/>
<keyword evidence="1" id="KW-0812">Transmembrane</keyword>
<keyword evidence="1" id="KW-1133">Transmembrane helix</keyword>
<protein>
    <submittedName>
        <fullName evidence="2">Uncharacterized protein</fullName>
    </submittedName>
</protein>
<gene>
    <name evidence="2" type="ordered locus">Ecym_1416</name>
</gene>
<feature type="transmembrane region" description="Helical" evidence="1">
    <location>
        <begin position="92"/>
        <end position="118"/>
    </location>
</feature>
<dbReference type="InterPro" id="IPR052786">
    <property type="entry name" value="Spore_wall_assembly"/>
</dbReference>
<sequence>MVLFSIVFGPGVAIVGTLHSILHVNLWAMQWLRNSCMSTKRRLAVKISRLEDFPPLMHPVSSNQYIDNTLHPRDLGHLGFWINDLPWAGGKLFVLFSWTVIKCLTSFIPIVGLFAVGFLESSTTGWQYCDSLRPGVGYYEDFAKFKLFGLCSGMLDMIPIVSGLTFTTNSIGCGLMMKHEY</sequence>
<dbReference type="HOGENOM" id="CLU_1489009_0_0_1"/>
<dbReference type="PANTHER" id="PTHR34292:SF3">
    <property type="entry name" value="OUTER SPORE WALL PROTEIN LDS2-RELATED"/>
    <property type="match status" value="1"/>
</dbReference>
<dbReference type="GeneID" id="11470370"/>
<dbReference type="Proteomes" id="UP000006790">
    <property type="component" value="Chromosome 1"/>
</dbReference>
<organism evidence="2 3">
    <name type="scientific">Eremothecium cymbalariae (strain CBS 270.75 / DBVPG 7215 / KCTC 17166 / NRRL Y-17582)</name>
    <name type="common">Yeast</name>
    <dbReference type="NCBI Taxonomy" id="931890"/>
    <lineage>
        <taxon>Eukaryota</taxon>
        <taxon>Fungi</taxon>
        <taxon>Dikarya</taxon>
        <taxon>Ascomycota</taxon>
        <taxon>Saccharomycotina</taxon>
        <taxon>Saccharomycetes</taxon>
        <taxon>Saccharomycetales</taxon>
        <taxon>Saccharomycetaceae</taxon>
        <taxon>Eremothecium</taxon>
    </lineage>
</organism>
<evidence type="ECO:0000256" key="1">
    <source>
        <dbReference type="SAM" id="Phobius"/>
    </source>
</evidence>
<accession>G8JM73</accession>
<evidence type="ECO:0000313" key="2">
    <source>
        <dbReference type="EMBL" id="AET37644.1"/>
    </source>
</evidence>
<dbReference type="KEGG" id="erc:Ecym_1416"/>
<dbReference type="GO" id="GO:0005619">
    <property type="term" value="C:ascospore wall"/>
    <property type="evidence" value="ECO:0007669"/>
    <property type="project" value="TreeGrafter"/>
</dbReference>
<dbReference type="OrthoDB" id="4061312at2759"/>
<feature type="transmembrane region" description="Helical" evidence="1">
    <location>
        <begin position="157"/>
        <end position="177"/>
    </location>
</feature>
<dbReference type="EMBL" id="CP002497">
    <property type="protein sequence ID" value="AET37644.1"/>
    <property type="molecule type" value="Genomic_DNA"/>
</dbReference>
<dbReference type="InParanoid" id="G8JM73"/>
<dbReference type="GO" id="GO:0005628">
    <property type="term" value="C:prospore membrane"/>
    <property type="evidence" value="ECO:0007669"/>
    <property type="project" value="TreeGrafter"/>
</dbReference>
<dbReference type="AlphaFoldDB" id="G8JM73"/>